<protein>
    <submittedName>
        <fullName evidence="1">Uncharacterized protein</fullName>
    </submittedName>
</protein>
<dbReference type="EMBL" id="JARAKH010000660">
    <property type="protein sequence ID" value="KAK8374077.1"/>
    <property type="molecule type" value="Genomic_DNA"/>
</dbReference>
<sequence>MAAAAAAVATAPVDYSRLKLLCILEGPGAIVLSHALKCGTNKTTSVTLLDYLTNLPDISTANYRMLNDKQKRDVFTSLEKTHMANDPSCQSFDITLLHKCIKQACENVAGPNDACWQDDTAMEEKLCHRISVDPIWGKKRPHTRNTRIKRVLKEMYQMALQVLLQDRLSLSDEDTERLTDCCETEDLPTYQVLGAFFTLRSSVTNRIAKRKYYIPHKGLLEYYAARHIIQRLQDGLLSESGAIMSLLQGAHHPQTQPLDLKGLRNLFWHVAGLLSTPGAPKLPEAIKEAVNLLAETGAEWNEWLSLVEDTSHLIKFLGHLSAGCLPLLPQSLRKLHLALPSNQHAGSLLAALNRTIPSKVYCLNIHVPMAMVTPEMLTSPLPDVHRVILVLSDVDKSVMKEACLVAVALHPRKRGYGTITFPRSRMKAAEWRNLLHYLAAASVRVETINVSKETITKKEERELQALAENLLQCRFWRHHDTDLFSEWI</sequence>
<dbReference type="Proteomes" id="UP001487740">
    <property type="component" value="Unassembled WGS sequence"/>
</dbReference>
<accession>A0AAW0SIV9</accession>
<evidence type="ECO:0000313" key="1">
    <source>
        <dbReference type="EMBL" id="KAK8374077.1"/>
    </source>
</evidence>
<organism evidence="1 2">
    <name type="scientific">Scylla paramamosain</name>
    <name type="common">Mud crab</name>
    <dbReference type="NCBI Taxonomy" id="85552"/>
    <lineage>
        <taxon>Eukaryota</taxon>
        <taxon>Metazoa</taxon>
        <taxon>Ecdysozoa</taxon>
        <taxon>Arthropoda</taxon>
        <taxon>Crustacea</taxon>
        <taxon>Multicrustacea</taxon>
        <taxon>Malacostraca</taxon>
        <taxon>Eumalacostraca</taxon>
        <taxon>Eucarida</taxon>
        <taxon>Decapoda</taxon>
        <taxon>Pleocyemata</taxon>
        <taxon>Brachyura</taxon>
        <taxon>Eubrachyura</taxon>
        <taxon>Portunoidea</taxon>
        <taxon>Portunidae</taxon>
        <taxon>Portuninae</taxon>
        <taxon>Scylla</taxon>
    </lineage>
</organism>
<evidence type="ECO:0000313" key="2">
    <source>
        <dbReference type="Proteomes" id="UP001487740"/>
    </source>
</evidence>
<proteinExistence type="predicted"/>
<comment type="caution">
    <text evidence="1">The sequence shown here is derived from an EMBL/GenBank/DDBJ whole genome shotgun (WGS) entry which is preliminary data.</text>
</comment>
<dbReference type="AlphaFoldDB" id="A0AAW0SIV9"/>
<keyword evidence="2" id="KW-1185">Reference proteome</keyword>
<name>A0AAW0SIV9_SCYPA</name>
<reference evidence="1 2" key="1">
    <citation type="submission" date="2023-03" db="EMBL/GenBank/DDBJ databases">
        <title>High-quality genome of Scylla paramamosain provides insights in environmental adaptation.</title>
        <authorList>
            <person name="Zhang L."/>
        </authorList>
    </citation>
    <scope>NUCLEOTIDE SEQUENCE [LARGE SCALE GENOMIC DNA]</scope>
    <source>
        <strain evidence="1">LZ_2023a</strain>
        <tissue evidence="1">Muscle</tissue>
    </source>
</reference>
<gene>
    <name evidence="1" type="ORF">O3P69_018336</name>
</gene>